<keyword evidence="2" id="KW-0548">Nucleotidyltransferase</keyword>
<proteinExistence type="predicted"/>
<evidence type="ECO:0000313" key="11">
    <source>
        <dbReference type="RefSeq" id="XP_071933924.1"/>
    </source>
</evidence>
<keyword evidence="3" id="KW-0540">Nuclease</keyword>
<evidence type="ECO:0000256" key="1">
    <source>
        <dbReference type="ARBA" id="ARBA00022679"/>
    </source>
</evidence>
<accession>A0ABM4WQ76</accession>
<dbReference type="CDD" id="cd09274">
    <property type="entry name" value="RNase_HI_RT_Ty3"/>
    <property type="match status" value="1"/>
</dbReference>
<evidence type="ECO:0000259" key="8">
    <source>
        <dbReference type="Pfam" id="PF00078"/>
    </source>
</evidence>
<evidence type="ECO:0000256" key="5">
    <source>
        <dbReference type="ARBA" id="ARBA00022801"/>
    </source>
</evidence>
<evidence type="ECO:0000259" key="9">
    <source>
        <dbReference type="Pfam" id="PF17917"/>
    </source>
</evidence>
<evidence type="ECO:0000256" key="7">
    <source>
        <dbReference type="SAM" id="MobiDB-lite"/>
    </source>
</evidence>
<keyword evidence="10" id="KW-1185">Reference proteome</keyword>
<name>A0ABM4WQ76_COFAR</name>
<dbReference type="RefSeq" id="XP_071933924.1">
    <property type="nucleotide sequence ID" value="XM_072077823.1"/>
</dbReference>
<keyword evidence="6" id="KW-0695">RNA-directed DNA polymerase</keyword>
<keyword evidence="5" id="KW-0378">Hydrolase</keyword>
<dbReference type="InterPro" id="IPR041373">
    <property type="entry name" value="RT_RNaseH"/>
</dbReference>
<evidence type="ECO:0008006" key="12">
    <source>
        <dbReference type="Google" id="ProtNLM"/>
    </source>
</evidence>
<dbReference type="Proteomes" id="UP001652660">
    <property type="component" value="Chromosome 2e"/>
</dbReference>
<dbReference type="InterPro" id="IPR043128">
    <property type="entry name" value="Rev_trsase/Diguanyl_cyclase"/>
</dbReference>
<feature type="region of interest" description="Disordered" evidence="7">
    <location>
        <begin position="92"/>
        <end position="112"/>
    </location>
</feature>
<dbReference type="Gene3D" id="3.30.70.270">
    <property type="match status" value="1"/>
</dbReference>
<dbReference type="InterPro" id="IPR000477">
    <property type="entry name" value="RT_dom"/>
</dbReference>
<feature type="domain" description="Reverse transcriptase" evidence="8">
    <location>
        <begin position="288"/>
        <end position="335"/>
    </location>
</feature>
<dbReference type="GeneID" id="140036423"/>
<dbReference type="Pfam" id="PF00078">
    <property type="entry name" value="RVT_1"/>
    <property type="match status" value="1"/>
</dbReference>
<protein>
    <recommendedName>
        <fullName evidence="12">Reverse transcriptase RNase H-like domain-containing protein</fullName>
    </recommendedName>
</protein>
<evidence type="ECO:0000256" key="4">
    <source>
        <dbReference type="ARBA" id="ARBA00022759"/>
    </source>
</evidence>
<evidence type="ECO:0000256" key="6">
    <source>
        <dbReference type="ARBA" id="ARBA00022918"/>
    </source>
</evidence>
<evidence type="ECO:0000256" key="3">
    <source>
        <dbReference type="ARBA" id="ARBA00022722"/>
    </source>
</evidence>
<feature type="compositionally biased region" description="Polar residues" evidence="7">
    <location>
        <begin position="93"/>
        <end position="112"/>
    </location>
</feature>
<keyword evidence="4" id="KW-0255">Endonuclease</keyword>
<dbReference type="SUPFAM" id="SSF56672">
    <property type="entry name" value="DNA/RNA polymerases"/>
    <property type="match status" value="1"/>
</dbReference>
<evidence type="ECO:0000256" key="2">
    <source>
        <dbReference type="ARBA" id="ARBA00022695"/>
    </source>
</evidence>
<evidence type="ECO:0000313" key="10">
    <source>
        <dbReference type="Proteomes" id="UP001652660"/>
    </source>
</evidence>
<dbReference type="Pfam" id="PF17917">
    <property type="entry name" value="RT_RNaseH"/>
    <property type="match status" value="1"/>
</dbReference>
<dbReference type="Gene3D" id="3.10.10.10">
    <property type="entry name" value="HIV Type 1 Reverse Transcriptase, subunit A, domain 1"/>
    <property type="match status" value="1"/>
</dbReference>
<keyword evidence="1" id="KW-0808">Transferase</keyword>
<sequence>MTVEDYFKEMKMAMVRVDVHEDLKAIMAQFLRGLRAEIVNVVELQHYFDMGELLDKTIEVERKLKRRGTTRQNSNFQYENWRNSTIKGEISPSIAQNSAKPSGVSSGALRPNTSSSKVMLMLSNEEVLTDDENKYKEMPPLVDDGGEETEEEQPTLDRVGLVARRALATQVSVDDLQRENIFYIRCHVKDKVCNLVVDPGSCTNVASAHMVEKLSLATTNHPNPYKLQWLNNSGEIREYQDVFPEDVPSGLPPLRGIEHQIDLIPEATLLNRPPYKSNSKETKEMERQIRMKEGDEWKTAFKIKYDLYEWLVMPFGLTNAPSTFMRIMNHVLHAFLGVGAMLLQERKPVAYFSEKLNGTLLNYSIYNKELYALVRALQTWQHYLRPKEFVLQTDHESFKHLKSQNKLSKRHTQWVVFIDSFPFVIKYKAEKSNVVADALSRRYTLITTLDAKLLGFELTKDAYTNDPDFGAIFTDLPRLDRENYYIFQDYLFSRTSCAYHLVLCENYLLVREAHGEYGVHATFNMTDLSPYLADDEFDLRTNRLQEEGNDARGTVDQDTSSVVQAELGGPMPRASAKKFKESIQALVRTIHDGVDHANVIHELEKEEIIRYTLIQVFELSEV</sequence>
<organism evidence="10 11">
    <name type="scientific">Coffea arabica</name>
    <name type="common">Arabian coffee</name>
    <dbReference type="NCBI Taxonomy" id="13443"/>
    <lineage>
        <taxon>Eukaryota</taxon>
        <taxon>Viridiplantae</taxon>
        <taxon>Streptophyta</taxon>
        <taxon>Embryophyta</taxon>
        <taxon>Tracheophyta</taxon>
        <taxon>Spermatophyta</taxon>
        <taxon>Magnoliopsida</taxon>
        <taxon>eudicotyledons</taxon>
        <taxon>Gunneridae</taxon>
        <taxon>Pentapetalae</taxon>
        <taxon>asterids</taxon>
        <taxon>lamiids</taxon>
        <taxon>Gentianales</taxon>
        <taxon>Rubiaceae</taxon>
        <taxon>Ixoroideae</taxon>
        <taxon>Gardenieae complex</taxon>
        <taxon>Bertiereae - Coffeeae clade</taxon>
        <taxon>Coffeeae</taxon>
        <taxon>Coffea</taxon>
    </lineage>
</organism>
<dbReference type="PANTHER" id="PTHR35046:SF9">
    <property type="entry name" value="RNA-DIRECTED DNA POLYMERASE"/>
    <property type="match status" value="1"/>
</dbReference>
<dbReference type="PANTHER" id="PTHR35046">
    <property type="entry name" value="ZINC KNUCKLE (CCHC-TYPE) FAMILY PROTEIN"/>
    <property type="match status" value="1"/>
</dbReference>
<gene>
    <name evidence="11" type="primary">LOC140036423</name>
</gene>
<dbReference type="InterPro" id="IPR043502">
    <property type="entry name" value="DNA/RNA_pol_sf"/>
</dbReference>
<reference evidence="11" key="1">
    <citation type="submission" date="2025-08" db="UniProtKB">
        <authorList>
            <consortium name="RefSeq"/>
        </authorList>
    </citation>
    <scope>IDENTIFICATION</scope>
    <source>
        <tissue evidence="11">Leaves</tissue>
    </source>
</reference>
<feature type="domain" description="Reverse transcriptase RNase H-like" evidence="9">
    <location>
        <begin position="337"/>
        <end position="421"/>
    </location>
</feature>